<reference evidence="6 7" key="1">
    <citation type="submission" date="2021-07" db="EMBL/GenBank/DDBJ databases">
        <title>Flavobacterium sp. nov. isolated from sediment on the Taihu Lake.</title>
        <authorList>
            <person name="Qu J.-H."/>
        </authorList>
    </citation>
    <scope>NUCLEOTIDE SEQUENCE [LARGE SCALE GENOMIC DNA]</scope>
    <source>
        <strain evidence="6 7">NAS39</strain>
    </source>
</reference>
<evidence type="ECO:0000313" key="7">
    <source>
        <dbReference type="Proteomes" id="UP000812031"/>
    </source>
</evidence>
<dbReference type="RefSeq" id="WP_219316570.1">
    <property type="nucleotide sequence ID" value="NZ_JAHWYN010000004.1"/>
</dbReference>
<dbReference type="PANTHER" id="PTHR10963">
    <property type="entry name" value="GLYCOSYL HYDROLASE-RELATED"/>
    <property type="match status" value="1"/>
</dbReference>
<accession>A0ABS6XVY0</accession>
<gene>
    <name evidence="6" type="ORF">KZH69_06160</name>
</gene>
<evidence type="ECO:0000313" key="6">
    <source>
        <dbReference type="EMBL" id="MBW4360064.1"/>
    </source>
</evidence>
<sequence length="569" mass="62678">MIQNKTLLQLLFSFFLITQFCFAQVDVVYKDLVWSDEFTTNGAVNSNNWFHQTQIPAGGSWYNNELQHYTNSSTNSFLNSGFLNIVSKKESFTDQGVTKQYTSARLNSKFAFKYGRVDVRAKLPTESGTWPAIWMLGKNTNEDGGYFDATYGNTNWPASGEIDIMEHGIFPSESINFIQSALHTPSSNGNTVNKGGVIASDLANNYHIYSMNWSPNQISFLLDNVIYYTYNPTVKDANTWPFDKEQYLLLNIAMGGFAGTISSNFVQSSMVIDYVRVYQNTTVDTQAPANFTATIGKITGSTVELLLNATDDSGNVTYTISYGTGTTSTNSATGVQKSLIISNLFPITDYTFSVSATDATGNASPNNPIVLTAKTTVNTTTECSGTATEASQGLFTVGYKYDFQTSGTDVKITFELLDTDKSGVVAYLWKQTPFSESQMANVSGNIFTKTITGQTIGSTINYAVKFAYAGGLSVTKYFSYVVGNSCTLGVENSSELKQFFYPNPVENILYLQLLDDQNKIILTDILGKKIVEKLVQSTHNLDMSGFKPGLYFLKVKNSNGIQNIKIIKK</sequence>
<feature type="chain" id="PRO_5045639733" evidence="3">
    <location>
        <begin position="24"/>
        <end position="569"/>
    </location>
</feature>
<dbReference type="PROSITE" id="PS51762">
    <property type="entry name" value="GH16_2"/>
    <property type="match status" value="1"/>
</dbReference>
<feature type="domain" description="GH16" evidence="5">
    <location>
        <begin position="32"/>
        <end position="283"/>
    </location>
</feature>
<evidence type="ECO:0000256" key="3">
    <source>
        <dbReference type="SAM" id="SignalP"/>
    </source>
</evidence>
<dbReference type="PANTHER" id="PTHR10963:SF55">
    <property type="entry name" value="GLYCOSIDE HYDROLASE FAMILY 16 PROTEIN"/>
    <property type="match status" value="1"/>
</dbReference>
<keyword evidence="7" id="KW-1185">Reference proteome</keyword>
<comment type="caution">
    <text evidence="6">The sequence shown here is derived from an EMBL/GenBank/DDBJ whole genome shotgun (WGS) entry which is preliminary data.</text>
</comment>
<dbReference type="Proteomes" id="UP000812031">
    <property type="component" value="Unassembled WGS sequence"/>
</dbReference>
<dbReference type="InterPro" id="IPR026444">
    <property type="entry name" value="Secre_tail"/>
</dbReference>
<feature type="domain" description="Fibronectin type-III" evidence="4">
    <location>
        <begin position="287"/>
        <end position="379"/>
    </location>
</feature>
<organism evidence="6 7">
    <name type="scientific">Flavobacterium taihuense</name>
    <dbReference type="NCBI Taxonomy" id="2857508"/>
    <lineage>
        <taxon>Bacteria</taxon>
        <taxon>Pseudomonadati</taxon>
        <taxon>Bacteroidota</taxon>
        <taxon>Flavobacteriia</taxon>
        <taxon>Flavobacteriales</taxon>
        <taxon>Flavobacteriaceae</taxon>
        <taxon>Flavobacterium</taxon>
    </lineage>
</organism>
<dbReference type="InterPro" id="IPR003961">
    <property type="entry name" value="FN3_dom"/>
</dbReference>
<dbReference type="InterPro" id="IPR000757">
    <property type="entry name" value="Beta-glucanase-like"/>
</dbReference>
<evidence type="ECO:0000256" key="1">
    <source>
        <dbReference type="ARBA" id="ARBA00006865"/>
    </source>
</evidence>
<comment type="similarity">
    <text evidence="1">Belongs to the glycosyl hydrolase 16 family.</text>
</comment>
<evidence type="ECO:0000259" key="5">
    <source>
        <dbReference type="PROSITE" id="PS51762"/>
    </source>
</evidence>
<proteinExistence type="inferred from homology"/>
<evidence type="ECO:0000259" key="4">
    <source>
        <dbReference type="PROSITE" id="PS50853"/>
    </source>
</evidence>
<keyword evidence="2 3" id="KW-0732">Signal</keyword>
<evidence type="ECO:0000256" key="2">
    <source>
        <dbReference type="ARBA" id="ARBA00022729"/>
    </source>
</evidence>
<dbReference type="InterPro" id="IPR050546">
    <property type="entry name" value="Glycosyl_Hydrlase_16"/>
</dbReference>
<dbReference type="NCBIfam" id="TIGR04183">
    <property type="entry name" value="Por_Secre_tail"/>
    <property type="match status" value="1"/>
</dbReference>
<feature type="signal peptide" evidence="3">
    <location>
        <begin position="1"/>
        <end position="23"/>
    </location>
</feature>
<name>A0ABS6XVY0_9FLAO</name>
<dbReference type="Pfam" id="PF00722">
    <property type="entry name" value="Glyco_hydro_16"/>
    <property type="match status" value="1"/>
</dbReference>
<dbReference type="CDD" id="cd08023">
    <property type="entry name" value="GH16_laminarinase_like"/>
    <property type="match status" value="1"/>
</dbReference>
<dbReference type="Pfam" id="PF18962">
    <property type="entry name" value="Por_Secre_tail"/>
    <property type="match status" value="1"/>
</dbReference>
<dbReference type="PROSITE" id="PS50853">
    <property type="entry name" value="FN3"/>
    <property type="match status" value="1"/>
</dbReference>
<dbReference type="CDD" id="cd00063">
    <property type="entry name" value="FN3"/>
    <property type="match status" value="1"/>
</dbReference>
<dbReference type="EMBL" id="JAHWYN010000004">
    <property type="protein sequence ID" value="MBW4360064.1"/>
    <property type="molecule type" value="Genomic_DNA"/>
</dbReference>
<protein>
    <submittedName>
        <fullName evidence="6">Family 16 glycosylhydrolase</fullName>
    </submittedName>
</protein>